<sequence>MELTSSTFALMKELSDFSYELSALDRVWNILFPDKGKKWHHLHVNKYKHTFYITHVGSGGGSLEVEPKKGVRAMNSMGASFYSVENHGQLATVWEPLIVSARKWLNVARKDWIKANKRIQVEYPLRHRYGVAPNALIRASLPDNYRLDKELGKDRTLKLVRLVEDGFFLKAENTEVSSMTADDYFQYCRIAYIAGKRKEETVDESLSGREMYSRYADGRHEGLLDIDPASEQEFADWIDGNHPIRRGGGHPWEIKRGGQVFILDRI</sequence>
<protein>
    <submittedName>
        <fullName evidence="1">Uncharacterized protein</fullName>
    </submittedName>
</protein>
<evidence type="ECO:0000313" key="1">
    <source>
        <dbReference type="EMBL" id="MBC8431403.1"/>
    </source>
</evidence>
<comment type="caution">
    <text evidence="1">The sequence shown here is derived from an EMBL/GenBank/DDBJ whole genome shotgun (WGS) entry which is preliminary data.</text>
</comment>
<organism evidence="1 2">
    <name type="scientific">Candidatus Desulfatibia vada</name>
    <dbReference type="NCBI Taxonomy" id="2841696"/>
    <lineage>
        <taxon>Bacteria</taxon>
        <taxon>Pseudomonadati</taxon>
        <taxon>Thermodesulfobacteriota</taxon>
        <taxon>Desulfobacteria</taxon>
        <taxon>Desulfobacterales</taxon>
        <taxon>Desulfobacterales incertae sedis</taxon>
        <taxon>Candidatus Desulfatibia</taxon>
    </lineage>
</organism>
<dbReference type="EMBL" id="JACNIG010000141">
    <property type="protein sequence ID" value="MBC8431403.1"/>
    <property type="molecule type" value="Genomic_DNA"/>
</dbReference>
<evidence type="ECO:0000313" key="2">
    <source>
        <dbReference type="Proteomes" id="UP000605201"/>
    </source>
</evidence>
<name>A0A8J6NZG2_9BACT</name>
<dbReference type="AlphaFoldDB" id="A0A8J6NZG2"/>
<proteinExistence type="predicted"/>
<gene>
    <name evidence="1" type="ORF">H8D96_05745</name>
</gene>
<dbReference type="Proteomes" id="UP000605201">
    <property type="component" value="Unassembled WGS sequence"/>
</dbReference>
<accession>A0A8J6NZG2</accession>
<reference evidence="1 2" key="1">
    <citation type="submission" date="2020-08" db="EMBL/GenBank/DDBJ databases">
        <title>Bridging the membrane lipid divide: bacteria of the FCB group superphylum have the potential to synthesize archaeal ether lipids.</title>
        <authorList>
            <person name="Villanueva L."/>
            <person name="Von Meijenfeldt F.A.B."/>
            <person name="Westbye A.B."/>
            <person name="Yadav S."/>
            <person name="Hopmans E.C."/>
            <person name="Dutilh B.E."/>
            <person name="Sinninghe Damste J.S."/>
        </authorList>
    </citation>
    <scope>NUCLEOTIDE SEQUENCE [LARGE SCALE GENOMIC DNA]</scope>
    <source>
        <strain evidence="1">NIOZ-UU17</strain>
    </source>
</reference>